<dbReference type="AlphaFoldDB" id="A0A0F7K9X6"/>
<evidence type="ECO:0000313" key="5">
    <source>
        <dbReference type="Proteomes" id="UP000034156"/>
    </source>
</evidence>
<feature type="chain" id="PRO_5033716756" evidence="1">
    <location>
        <begin position="30"/>
        <end position="511"/>
    </location>
</feature>
<dbReference type="PATRIC" id="fig|44574.3.peg.874"/>
<feature type="signal peptide" evidence="1">
    <location>
        <begin position="1"/>
        <end position="29"/>
    </location>
</feature>
<sequence>MKNKICSHKALNLMVAMIFLQGVSLGALAHDGENHAADSTTPEVPALPACQILTAARLFDGINFPQDNMSVLIEGEKIKQTGSAGQLNALCENRIDLGDATILPGFIESHAHITFQNVKKDDLLEHGITTVRDTGGPLKAPEGGQGTLRLLSVGPIIQTPDGYPLNVFGGTGGDDHIGISVGSVVEAEKVVADLVAGGATAIKIALEPGGESGAPWMQPHAGQPLPPTPWPLLPQEIVNAIVTKAHELGKKVLVHVGENIGFERALDANVDEFSHIPCSEIREDLLQRAVDQDVTFVTTIDTLASCIDSSTQKGIHSNTMSLASKGAKFIYGSEIGHDNVPWGINGEELHMMLHLTSGETIDFTDVMNVLKAATSKAGEYLGLAPLGTLVSGAPADIIAVRGNPFEKIKILEYPDLVISGGRTIVNKFNEQPTTAEIDCLFTWAEAKYPDLFVPAGASTEILSIYSYRFYSTSNAYLGVSSADSHVYYMGADGLLQNEGPISNWLPVSGCR</sequence>
<dbReference type="InterPro" id="IPR051781">
    <property type="entry name" value="Metallo-dep_Hydrolase"/>
</dbReference>
<dbReference type="Gene3D" id="2.30.40.10">
    <property type="entry name" value="Urease, subunit C, domain 1"/>
    <property type="match status" value="1"/>
</dbReference>
<protein>
    <submittedName>
        <fullName evidence="3 4">Amidohydrolase</fullName>
    </submittedName>
</protein>
<feature type="domain" description="Amidohydrolase-related" evidence="2">
    <location>
        <begin position="101"/>
        <end position="422"/>
    </location>
</feature>
<evidence type="ECO:0000259" key="2">
    <source>
        <dbReference type="Pfam" id="PF01979"/>
    </source>
</evidence>
<dbReference type="PANTHER" id="PTHR43135">
    <property type="entry name" value="ALPHA-D-RIBOSE 1-METHYLPHOSPHONATE 5-TRIPHOSPHATE DIPHOSPHATASE"/>
    <property type="match status" value="1"/>
</dbReference>
<dbReference type="Pfam" id="PF01979">
    <property type="entry name" value="Amidohydro_1"/>
    <property type="match status" value="1"/>
</dbReference>
<proteinExistence type="predicted"/>
<keyword evidence="5" id="KW-1185">Reference proteome</keyword>
<evidence type="ECO:0000313" key="4">
    <source>
        <dbReference type="EMBL" id="TYP94576.1"/>
    </source>
</evidence>
<accession>A0A0F7K9X6</accession>
<organism evidence="3 5">
    <name type="scientific">Nitrosomonas communis</name>
    <dbReference type="NCBI Taxonomy" id="44574"/>
    <lineage>
        <taxon>Bacteria</taxon>
        <taxon>Pseudomonadati</taxon>
        <taxon>Pseudomonadota</taxon>
        <taxon>Betaproteobacteria</taxon>
        <taxon>Nitrosomonadales</taxon>
        <taxon>Nitrosomonadaceae</taxon>
        <taxon>Nitrosomonas</taxon>
    </lineage>
</organism>
<dbReference type="Gene3D" id="3.20.20.140">
    <property type="entry name" value="Metal-dependent hydrolases"/>
    <property type="match status" value="1"/>
</dbReference>
<dbReference type="InterPro" id="IPR011059">
    <property type="entry name" value="Metal-dep_hydrolase_composite"/>
</dbReference>
<dbReference type="InterPro" id="IPR006680">
    <property type="entry name" value="Amidohydro-rel"/>
</dbReference>
<reference evidence="5" key="1">
    <citation type="submission" date="2015-05" db="EMBL/GenBank/DDBJ databases">
        <title>Draft genome of Nitrosomonas communis strain Nm2.</title>
        <authorList>
            <person name="Kozlowski J.A."/>
            <person name="Kits K.D."/>
            <person name="Stein L.Y."/>
        </authorList>
    </citation>
    <scope>NUCLEOTIDE SEQUENCE [LARGE SCALE GENOMIC DNA]</scope>
    <source>
        <strain evidence="5">Nm2</strain>
    </source>
</reference>
<evidence type="ECO:0000313" key="6">
    <source>
        <dbReference type="Proteomes" id="UP000324176"/>
    </source>
</evidence>
<dbReference type="SUPFAM" id="SSF51556">
    <property type="entry name" value="Metallo-dependent hydrolases"/>
    <property type="match status" value="1"/>
</dbReference>
<dbReference type="InterPro" id="IPR032466">
    <property type="entry name" value="Metal_Hydrolase"/>
</dbReference>
<dbReference type="OrthoDB" id="9782972at2"/>
<dbReference type="EMBL" id="VNHT01000001">
    <property type="protein sequence ID" value="TYP94576.1"/>
    <property type="molecule type" value="Genomic_DNA"/>
</dbReference>
<dbReference type="SUPFAM" id="SSF51338">
    <property type="entry name" value="Composite domain of metallo-dependent hydrolases"/>
    <property type="match status" value="2"/>
</dbReference>
<name>A0A0F7K9X6_9PROT</name>
<dbReference type="Proteomes" id="UP000034156">
    <property type="component" value="Chromosome"/>
</dbReference>
<dbReference type="Proteomes" id="UP000324176">
    <property type="component" value="Unassembled WGS sequence"/>
</dbReference>
<dbReference type="EMBL" id="CP011451">
    <property type="protein sequence ID" value="AKH37105.1"/>
    <property type="molecule type" value="Genomic_DNA"/>
</dbReference>
<reference evidence="3 5" key="2">
    <citation type="journal article" date="2016" name="Genome Announc.">
        <title>Genome Sequence of Nitrosomonas communis Strain Nm2, a Mesophilic Ammonia-Oxidizing Bacterium Isolated from Mediterranean Soil.</title>
        <authorList>
            <person name="Kozlowski J.A."/>
            <person name="Kits K.D."/>
            <person name="Stein L.Y."/>
        </authorList>
    </citation>
    <scope>NUCLEOTIDE SEQUENCE [LARGE SCALE GENOMIC DNA]</scope>
    <source>
        <strain evidence="3 5">Nm2</strain>
    </source>
</reference>
<reference evidence="4 6" key="3">
    <citation type="submission" date="2019-07" db="EMBL/GenBank/DDBJ databases">
        <title>Active sludge and wastewater microbial communities from Klosterneuburg, Austria.</title>
        <authorList>
            <person name="Wagner M."/>
        </authorList>
    </citation>
    <scope>NUCLEOTIDE SEQUENCE [LARGE SCALE GENOMIC DNA]</scope>
    <source>
        <strain evidence="4 6">Nm2</strain>
    </source>
</reference>
<evidence type="ECO:0000256" key="1">
    <source>
        <dbReference type="SAM" id="SignalP"/>
    </source>
</evidence>
<dbReference type="GO" id="GO:0016810">
    <property type="term" value="F:hydrolase activity, acting on carbon-nitrogen (but not peptide) bonds"/>
    <property type="evidence" value="ECO:0007669"/>
    <property type="project" value="InterPro"/>
</dbReference>
<evidence type="ECO:0000313" key="3">
    <source>
        <dbReference type="EMBL" id="AKH37105.1"/>
    </source>
</evidence>
<keyword evidence="3" id="KW-0378">Hydrolase</keyword>
<dbReference type="PANTHER" id="PTHR43135:SF3">
    <property type="entry name" value="ALPHA-D-RIBOSE 1-METHYLPHOSPHONATE 5-TRIPHOSPHATE DIPHOSPHATASE"/>
    <property type="match status" value="1"/>
</dbReference>
<keyword evidence="1" id="KW-0732">Signal</keyword>
<gene>
    <name evidence="3" type="ORF">AAW31_03630</name>
    <name evidence="4" type="ORF">BCL69_1001108</name>
</gene>
<dbReference type="RefSeq" id="WP_046849199.1">
    <property type="nucleotide sequence ID" value="NZ_CP011451.1"/>
</dbReference>
<dbReference type="KEGG" id="nco:AAW31_03630"/>